<dbReference type="AlphaFoldDB" id="W2SBZ2"/>
<accession>W2SBZ2</accession>
<organism evidence="1 2">
    <name type="scientific">Cyphellophora europaea (strain CBS 101466)</name>
    <name type="common">Phialophora europaea</name>
    <dbReference type="NCBI Taxonomy" id="1220924"/>
    <lineage>
        <taxon>Eukaryota</taxon>
        <taxon>Fungi</taxon>
        <taxon>Dikarya</taxon>
        <taxon>Ascomycota</taxon>
        <taxon>Pezizomycotina</taxon>
        <taxon>Eurotiomycetes</taxon>
        <taxon>Chaetothyriomycetidae</taxon>
        <taxon>Chaetothyriales</taxon>
        <taxon>Cyphellophoraceae</taxon>
        <taxon>Cyphellophora</taxon>
    </lineage>
</organism>
<dbReference type="Proteomes" id="UP000030752">
    <property type="component" value="Unassembled WGS sequence"/>
</dbReference>
<dbReference type="VEuPathDB" id="FungiDB:HMPREF1541_00314"/>
<dbReference type="EMBL" id="KB822711">
    <property type="protein sequence ID" value="ETN46130.1"/>
    <property type="molecule type" value="Genomic_DNA"/>
</dbReference>
<dbReference type="RefSeq" id="XP_008710842.1">
    <property type="nucleotide sequence ID" value="XM_008712620.1"/>
</dbReference>
<evidence type="ECO:0008006" key="3">
    <source>
        <dbReference type="Google" id="ProtNLM"/>
    </source>
</evidence>
<keyword evidence="2" id="KW-1185">Reference proteome</keyword>
<gene>
    <name evidence="1" type="ORF">HMPREF1541_00314</name>
</gene>
<dbReference type="OrthoDB" id="4147977at2759"/>
<proteinExistence type="predicted"/>
<reference evidence="1 2" key="1">
    <citation type="submission" date="2013-03" db="EMBL/GenBank/DDBJ databases">
        <title>The Genome Sequence of Phialophora europaea CBS 101466.</title>
        <authorList>
            <consortium name="The Broad Institute Genomics Platform"/>
            <person name="Cuomo C."/>
            <person name="de Hoog S."/>
            <person name="Gorbushina A."/>
            <person name="Walker B."/>
            <person name="Young S.K."/>
            <person name="Zeng Q."/>
            <person name="Gargeya S."/>
            <person name="Fitzgerald M."/>
            <person name="Haas B."/>
            <person name="Abouelleil A."/>
            <person name="Allen A.W."/>
            <person name="Alvarado L."/>
            <person name="Arachchi H.M."/>
            <person name="Berlin A.M."/>
            <person name="Chapman S.B."/>
            <person name="Gainer-Dewar J."/>
            <person name="Goldberg J."/>
            <person name="Griggs A."/>
            <person name="Gujja S."/>
            <person name="Hansen M."/>
            <person name="Howarth C."/>
            <person name="Imamovic A."/>
            <person name="Ireland A."/>
            <person name="Larimer J."/>
            <person name="McCowan C."/>
            <person name="Murphy C."/>
            <person name="Pearson M."/>
            <person name="Poon T.W."/>
            <person name="Priest M."/>
            <person name="Roberts A."/>
            <person name="Saif S."/>
            <person name="Shea T."/>
            <person name="Sisk P."/>
            <person name="Sykes S."/>
            <person name="Wortman J."/>
            <person name="Nusbaum C."/>
            <person name="Birren B."/>
        </authorList>
    </citation>
    <scope>NUCLEOTIDE SEQUENCE [LARGE SCALE GENOMIC DNA]</scope>
    <source>
        <strain evidence="1 2">CBS 101466</strain>
    </source>
</reference>
<evidence type="ECO:0000313" key="2">
    <source>
        <dbReference type="Proteomes" id="UP000030752"/>
    </source>
</evidence>
<sequence>MKRSWTDNGIMCEERATKRLRLEAEAAPLAPEQSNARLDSLPAELLVMVLEHSLEPSLMLVNRRLHSVLPSYLEFTKDLALKALLPAHTSDNLRVRNTDPRLDAHLANLELSNSRHMQERIRKAVFSSSWFGQCQLHHVHRRLFMNAVLRMCIWHSADGPSRGQMRRIRAFLDQVPDFEPVNQLNIRLRDEKRRPLNLISTPLTVALSAQHTTSSLTPVSFPILDFGGIIPDDLLRQPLTTNKLKLIQHISDVVARGKSDIPSVSCNKQLLREAFIDSIIHNKAMQFFALFTLEALLDTEDHTTVVNFQHLESAVVHGRTRFLIAIVKKLWAYPRHLRPSDGDLIDLINRAKSNGYPEWPKTTRILAMETASMWKAAEVEDGGGHVSSGLIRDFHG</sequence>
<protein>
    <recommendedName>
        <fullName evidence="3">F-box domain-containing protein</fullName>
    </recommendedName>
</protein>
<dbReference type="HOGENOM" id="CLU_696424_0_0_1"/>
<dbReference type="InParanoid" id="W2SBZ2"/>
<evidence type="ECO:0000313" key="1">
    <source>
        <dbReference type="EMBL" id="ETN46130.1"/>
    </source>
</evidence>
<dbReference type="GeneID" id="19967653"/>
<name>W2SBZ2_CYPE1</name>